<dbReference type="InterPro" id="IPR003593">
    <property type="entry name" value="AAA+_ATPase"/>
</dbReference>
<evidence type="ECO:0000256" key="2">
    <source>
        <dbReference type="ARBA" id="ARBA00022448"/>
    </source>
</evidence>
<keyword evidence="5" id="KW-0067">ATP-binding</keyword>
<dbReference type="Pfam" id="PF01061">
    <property type="entry name" value="ABC2_membrane"/>
    <property type="match status" value="1"/>
</dbReference>
<evidence type="ECO:0000256" key="6">
    <source>
        <dbReference type="ARBA" id="ARBA00022989"/>
    </source>
</evidence>
<dbReference type="InterPro" id="IPR027417">
    <property type="entry name" value="P-loop_NTPase"/>
</dbReference>
<reference evidence="11 12" key="1">
    <citation type="submission" date="2017-02" db="EMBL/GenBank/DDBJ databases">
        <authorList>
            <person name="Peterson S.W."/>
        </authorList>
    </citation>
    <scope>NUCLEOTIDE SEQUENCE [LARGE SCALE GENOMIC DNA]</scope>
    <source>
        <strain evidence="11 12">DSM 16080</strain>
    </source>
</reference>
<evidence type="ECO:0000256" key="4">
    <source>
        <dbReference type="ARBA" id="ARBA00022741"/>
    </source>
</evidence>
<feature type="transmembrane region" description="Helical" evidence="9">
    <location>
        <begin position="912"/>
        <end position="929"/>
    </location>
</feature>
<feature type="transmembrane region" description="Helical" evidence="9">
    <location>
        <begin position="1090"/>
        <end position="1113"/>
    </location>
</feature>
<dbReference type="PROSITE" id="PS00211">
    <property type="entry name" value="ABC_TRANSPORTER_1"/>
    <property type="match status" value="1"/>
</dbReference>
<protein>
    <submittedName>
        <fullName evidence="11">ABC-type multidrug transport system, ATPase component</fullName>
    </submittedName>
</protein>
<evidence type="ECO:0000313" key="11">
    <source>
        <dbReference type="EMBL" id="SKA82258.1"/>
    </source>
</evidence>
<dbReference type="AlphaFoldDB" id="A0A1T4WZF9"/>
<evidence type="ECO:0000259" key="10">
    <source>
        <dbReference type="PROSITE" id="PS50893"/>
    </source>
</evidence>
<dbReference type="Pfam" id="PF00005">
    <property type="entry name" value="ABC_tran"/>
    <property type="match status" value="1"/>
</dbReference>
<dbReference type="STRING" id="1121449.SAMN02745704_01531"/>
<dbReference type="GO" id="GO:0005524">
    <property type="term" value="F:ATP binding"/>
    <property type="evidence" value="ECO:0007669"/>
    <property type="project" value="UniProtKB-KW"/>
</dbReference>
<feature type="transmembrane region" description="Helical" evidence="9">
    <location>
        <begin position="846"/>
        <end position="872"/>
    </location>
</feature>
<dbReference type="InterPro" id="IPR017871">
    <property type="entry name" value="ABC_transporter-like_CS"/>
</dbReference>
<keyword evidence="3 9" id="KW-0812">Transmembrane</keyword>
<accession>A0A1T4WZF9</accession>
<sequence length="1138" mass="130545">MLRPVTLRRSHRQRTQEHFEDSLAAQVLKLLALVAQAGPEVSARRRSFIDSFYGHLYPSDVVRHFREQFESFLSRSLDLGAVCRALDERLSYQEKVYCLIIVYEFIIADKAESVERRLARAMSKLLRISEWDVRFVESHFGLAEPDPEALHRSGIIALRVTGDLETADVYLPFPGLDVLIYKIRNLYCITKKCDGHEVVVDNYELHKNISTRVSHNYRILFDDYSLKHHDLKAYFENKVNPLNVDRWVTQDDLEPAYADAPGENDVLRLEFRGARIRLVLMDPYAVVNVNDQLVQDAVQVNLDDDIFVNGFRMNLRELFYSLNARRDLALDDGREEYRLTNSVRGDLFIHDDLSERWTSVFRMDRARRRLRFDPRDCPYQIYLNNRPCQGQVDLRHGDTLFVHGNYLTLDTEQEQLRKAAFSFNKFSADRIHHVFEDGTVGLDEVSLDIEYGELVAIMGPSGSGKSTLLRVMSGFETPTSGQVRIDEYDLHSEYGMLKHHLGYVPQEDLLLSNLTVYENLYYYAKLRFPDKSEEELDAKIQMVLTDISLTERRDLRVGDVTDKTLSGGERKRLNIGLELLTDADIYMLDEPTSGLSSKDSEKIVELLANITLRGKIVVCVIHQPSSRIYKNFNKVVLLDHGGKLAYYGTTYAALEYFKRHMERDARKGRIVVECPRCKTVQPGILLDSLEESLRDIDGSVLGKRKYSPDYWKQEYESTAIDAWLSSIQLPSSDILPPKPAIGLRERLVQFQTLLSRNYRSKVRDRSNLLITFLEAPLLGAGVGFILRYTPAGDYSLYTNDLFGIFLFVAVIVTLFLSMTNSVDEIIGDSSLFMRERMLDMTSRTYLGAKLLVLLPFAVVQNALFVALGFYILEVHELTLAYILYLSLLSYAGLSAGLFISSLPRLSSRAAQNIVPLMLVPQIILGGALIEYEKMNKSLTIVENSPIPEICQLMPSRWAYEGLMVLQENNNSYHARHQELSDQLRELKINLRNAEGTPEQAVLEPRKDRLEDALESFRASHKYRYGNKNIHDAVTLGEKRFEEIVREHMDMDPQRAETGVEGAMRDWNLPYPMFVPWKILPLVNVKGSTTLYNALVLLAMGLIMNVLTLAALNWREQMLRMGRRAKSVAKKVRPQQLKL</sequence>
<keyword evidence="12" id="KW-1185">Reference proteome</keyword>
<feature type="coiled-coil region" evidence="8">
    <location>
        <begin position="962"/>
        <end position="996"/>
    </location>
</feature>
<dbReference type="SMART" id="SM00382">
    <property type="entry name" value="AAA"/>
    <property type="match status" value="1"/>
</dbReference>
<dbReference type="GO" id="GO:0016020">
    <property type="term" value="C:membrane"/>
    <property type="evidence" value="ECO:0007669"/>
    <property type="project" value="UniProtKB-SubCell"/>
</dbReference>
<evidence type="ECO:0000256" key="3">
    <source>
        <dbReference type="ARBA" id="ARBA00022692"/>
    </source>
</evidence>
<keyword evidence="8" id="KW-0175">Coiled coil</keyword>
<evidence type="ECO:0000256" key="5">
    <source>
        <dbReference type="ARBA" id="ARBA00022840"/>
    </source>
</evidence>
<proteinExistence type="predicted"/>
<keyword evidence="4" id="KW-0547">Nucleotide-binding</keyword>
<feature type="domain" description="ABC transporter" evidence="10">
    <location>
        <begin position="426"/>
        <end position="666"/>
    </location>
</feature>
<evidence type="ECO:0000256" key="8">
    <source>
        <dbReference type="SAM" id="Coils"/>
    </source>
</evidence>
<evidence type="ECO:0000256" key="9">
    <source>
        <dbReference type="SAM" id="Phobius"/>
    </source>
</evidence>
<dbReference type="SUPFAM" id="SSF52540">
    <property type="entry name" value="P-loop containing nucleoside triphosphate hydrolases"/>
    <property type="match status" value="1"/>
</dbReference>
<dbReference type="OrthoDB" id="9804819at2"/>
<dbReference type="PANTHER" id="PTHR48041:SF139">
    <property type="entry name" value="PROTEIN SCARLET"/>
    <property type="match status" value="1"/>
</dbReference>
<dbReference type="PANTHER" id="PTHR48041">
    <property type="entry name" value="ABC TRANSPORTER G FAMILY MEMBER 28"/>
    <property type="match status" value="1"/>
</dbReference>
<evidence type="ECO:0000313" key="12">
    <source>
        <dbReference type="Proteomes" id="UP000190027"/>
    </source>
</evidence>
<dbReference type="PROSITE" id="PS50893">
    <property type="entry name" value="ABC_TRANSPORTER_2"/>
    <property type="match status" value="1"/>
</dbReference>
<keyword evidence="6 9" id="KW-1133">Transmembrane helix</keyword>
<dbReference type="Proteomes" id="UP000190027">
    <property type="component" value="Unassembled WGS sequence"/>
</dbReference>
<evidence type="ECO:0000256" key="7">
    <source>
        <dbReference type="ARBA" id="ARBA00023136"/>
    </source>
</evidence>
<gene>
    <name evidence="11" type="ORF">SAMN02745704_01531</name>
</gene>
<dbReference type="EMBL" id="FUYC01000005">
    <property type="protein sequence ID" value="SKA82258.1"/>
    <property type="molecule type" value="Genomic_DNA"/>
</dbReference>
<evidence type="ECO:0000256" key="1">
    <source>
        <dbReference type="ARBA" id="ARBA00004141"/>
    </source>
</evidence>
<dbReference type="InterPro" id="IPR003439">
    <property type="entry name" value="ABC_transporter-like_ATP-bd"/>
</dbReference>
<dbReference type="GO" id="GO:0016887">
    <property type="term" value="F:ATP hydrolysis activity"/>
    <property type="evidence" value="ECO:0007669"/>
    <property type="project" value="InterPro"/>
</dbReference>
<dbReference type="InterPro" id="IPR050352">
    <property type="entry name" value="ABCG_transporters"/>
</dbReference>
<dbReference type="Gene3D" id="3.40.50.300">
    <property type="entry name" value="P-loop containing nucleotide triphosphate hydrolases"/>
    <property type="match status" value="1"/>
</dbReference>
<feature type="transmembrane region" description="Helical" evidence="9">
    <location>
        <begin position="878"/>
        <end position="900"/>
    </location>
</feature>
<dbReference type="InterPro" id="IPR013525">
    <property type="entry name" value="ABC2_TM"/>
</dbReference>
<feature type="transmembrane region" description="Helical" evidence="9">
    <location>
        <begin position="768"/>
        <end position="789"/>
    </location>
</feature>
<keyword evidence="7 9" id="KW-0472">Membrane</keyword>
<organism evidence="11 12">
    <name type="scientific">Paucidesulfovibrio gracilis DSM 16080</name>
    <dbReference type="NCBI Taxonomy" id="1121449"/>
    <lineage>
        <taxon>Bacteria</taxon>
        <taxon>Pseudomonadati</taxon>
        <taxon>Thermodesulfobacteriota</taxon>
        <taxon>Desulfovibrionia</taxon>
        <taxon>Desulfovibrionales</taxon>
        <taxon>Desulfovibrionaceae</taxon>
        <taxon>Paucidesulfovibrio</taxon>
    </lineage>
</organism>
<name>A0A1T4WZF9_9BACT</name>
<dbReference type="GO" id="GO:0140359">
    <property type="term" value="F:ABC-type transporter activity"/>
    <property type="evidence" value="ECO:0007669"/>
    <property type="project" value="InterPro"/>
</dbReference>
<comment type="subcellular location">
    <subcellularLocation>
        <location evidence="1">Membrane</location>
        <topology evidence="1">Multi-pass membrane protein</topology>
    </subcellularLocation>
</comment>
<keyword evidence="2" id="KW-0813">Transport</keyword>
<feature type="transmembrane region" description="Helical" evidence="9">
    <location>
        <begin position="801"/>
        <end position="826"/>
    </location>
</feature>
<dbReference type="RefSeq" id="WP_078717097.1">
    <property type="nucleotide sequence ID" value="NZ_FUYC01000005.1"/>
</dbReference>